<sequence>MECLHCLLDLSLQRGNASGFRPQPRPFQGRSGRACSDLPDGYARAHQFVPHPRNTRKLTGINRIEHSFSLIEAADQQKVPCFKVAGVRPIGSIAICVKHRVRFLEHLQGSAQIAQYQRDFCLRDGTTGTG</sequence>
<accession>A0A916S0G3</accession>
<comment type="caution">
    <text evidence="1">The sequence shown here is derived from an EMBL/GenBank/DDBJ whole genome shotgun (WGS) entry which is preliminary data.</text>
</comment>
<organism evidence="1 2">
    <name type="scientific">Nitratireductor aestuarii</name>
    <dbReference type="NCBI Taxonomy" id="1735103"/>
    <lineage>
        <taxon>Bacteria</taxon>
        <taxon>Pseudomonadati</taxon>
        <taxon>Pseudomonadota</taxon>
        <taxon>Alphaproteobacteria</taxon>
        <taxon>Hyphomicrobiales</taxon>
        <taxon>Phyllobacteriaceae</taxon>
        <taxon>Nitratireductor</taxon>
    </lineage>
</organism>
<proteinExistence type="predicted"/>
<dbReference type="AlphaFoldDB" id="A0A916S0G3"/>
<keyword evidence="2" id="KW-1185">Reference proteome</keyword>
<reference evidence="1" key="2">
    <citation type="submission" date="2020-09" db="EMBL/GenBank/DDBJ databases">
        <authorList>
            <person name="Sun Q."/>
            <person name="Zhou Y."/>
        </authorList>
    </citation>
    <scope>NUCLEOTIDE SEQUENCE</scope>
    <source>
        <strain evidence="1">CGMCC 1.15320</strain>
    </source>
</reference>
<dbReference type="Proteomes" id="UP000636264">
    <property type="component" value="Unassembled WGS sequence"/>
</dbReference>
<evidence type="ECO:0000313" key="2">
    <source>
        <dbReference type="Proteomes" id="UP000636264"/>
    </source>
</evidence>
<dbReference type="EMBL" id="BMIF01000012">
    <property type="protein sequence ID" value="GGA76636.1"/>
    <property type="molecule type" value="Genomic_DNA"/>
</dbReference>
<protein>
    <submittedName>
        <fullName evidence="1">Uncharacterized protein</fullName>
    </submittedName>
</protein>
<reference evidence="1" key="1">
    <citation type="journal article" date="2014" name="Int. J. Syst. Evol. Microbiol.">
        <title>Complete genome sequence of Corynebacterium casei LMG S-19264T (=DSM 44701T), isolated from a smear-ripened cheese.</title>
        <authorList>
            <consortium name="US DOE Joint Genome Institute (JGI-PGF)"/>
            <person name="Walter F."/>
            <person name="Albersmeier A."/>
            <person name="Kalinowski J."/>
            <person name="Ruckert C."/>
        </authorList>
    </citation>
    <scope>NUCLEOTIDE SEQUENCE</scope>
    <source>
        <strain evidence="1">CGMCC 1.15320</strain>
    </source>
</reference>
<evidence type="ECO:0000313" key="1">
    <source>
        <dbReference type="EMBL" id="GGA76636.1"/>
    </source>
</evidence>
<gene>
    <name evidence="1" type="ORF">GCM10011385_33330</name>
</gene>
<name>A0A916S0G3_9HYPH</name>